<dbReference type="Proteomes" id="UP000054248">
    <property type="component" value="Unassembled WGS sequence"/>
</dbReference>
<feature type="domain" description="BTB" evidence="3">
    <location>
        <begin position="88"/>
        <end position="184"/>
    </location>
</feature>
<protein>
    <recommendedName>
        <fullName evidence="3">BTB domain-containing protein</fullName>
    </recommendedName>
</protein>
<gene>
    <name evidence="4" type="ORF">M407DRAFT_32414</name>
</gene>
<feature type="signal peptide" evidence="2">
    <location>
        <begin position="1"/>
        <end position="34"/>
    </location>
</feature>
<dbReference type="SUPFAM" id="SSF54695">
    <property type="entry name" value="POZ domain"/>
    <property type="match status" value="1"/>
</dbReference>
<organism evidence="4 5">
    <name type="scientific">Tulasnella calospora MUT 4182</name>
    <dbReference type="NCBI Taxonomy" id="1051891"/>
    <lineage>
        <taxon>Eukaryota</taxon>
        <taxon>Fungi</taxon>
        <taxon>Dikarya</taxon>
        <taxon>Basidiomycota</taxon>
        <taxon>Agaricomycotina</taxon>
        <taxon>Agaricomycetes</taxon>
        <taxon>Cantharellales</taxon>
        <taxon>Tulasnellaceae</taxon>
        <taxon>Tulasnella</taxon>
    </lineage>
</organism>
<dbReference type="InterPro" id="IPR000210">
    <property type="entry name" value="BTB/POZ_dom"/>
</dbReference>
<dbReference type="AlphaFoldDB" id="A0A0C3PT21"/>
<dbReference type="InterPro" id="IPR011333">
    <property type="entry name" value="SKP1/BTB/POZ_sf"/>
</dbReference>
<sequence>MAAGQNSNRIFTPSPTSLLSLFTMLFSALPPSSPAPNDEKLSSTLGPPSGPLPTPATETPAAEASQPNTQPHGPFRNPNWYIPYGDVAGDQLFRIGSFPLRFHSSIFNDLFNLPASNQDHGCSDASPVRLSSPLLSAATVELLLNWIFRVPNTPTSAEEAISLLKVADFLNMELLHTAMSDFLTALPSSALSPSTRIHISRHHHLTNQPYLEAAFTEILRGRIRSLSITDHINLGPDIMTCLSSVFEAMTEHRARLCANVPPAQHDAEACTGQIRKDCNTAWKRWWQVSVVEEGFQNPNQRPWSGQEIVSKLKITSTVHPWGMSWQCSDRTMKALSVPPLSTVIFGDDTIIKHALPILVGLILPLASTA</sequence>
<evidence type="ECO:0000313" key="4">
    <source>
        <dbReference type="EMBL" id="KIO17900.1"/>
    </source>
</evidence>
<keyword evidence="2" id="KW-0732">Signal</keyword>
<keyword evidence="5" id="KW-1185">Reference proteome</keyword>
<evidence type="ECO:0000259" key="3">
    <source>
        <dbReference type="Pfam" id="PF00651"/>
    </source>
</evidence>
<reference evidence="5" key="2">
    <citation type="submission" date="2015-01" db="EMBL/GenBank/DDBJ databases">
        <title>Evolutionary Origins and Diversification of the Mycorrhizal Mutualists.</title>
        <authorList>
            <consortium name="DOE Joint Genome Institute"/>
            <consortium name="Mycorrhizal Genomics Consortium"/>
            <person name="Kohler A."/>
            <person name="Kuo A."/>
            <person name="Nagy L.G."/>
            <person name="Floudas D."/>
            <person name="Copeland A."/>
            <person name="Barry K.W."/>
            <person name="Cichocki N."/>
            <person name="Veneault-Fourrey C."/>
            <person name="LaButti K."/>
            <person name="Lindquist E.A."/>
            <person name="Lipzen A."/>
            <person name="Lundell T."/>
            <person name="Morin E."/>
            <person name="Murat C."/>
            <person name="Riley R."/>
            <person name="Ohm R."/>
            <person name="Sun H."/>
            <person name="Tunlid A."/>
            <person name="Henrissat B."/>
            <person name="Grigoriev I.V."/>
            <person name="Hibbett D.S."/>
            <person name="Martin F."/>
        </authorList>
    </citation>
    <scope>NUCLEOTIDE SEQUENCE [LARGE SCALE GENOMIC DNA]</scope>
    <source>
        <strain evidence="5">MUT 4182</strain>
    </source>
</reference>
<evidence type="ECO:0000256" key="2">
    <source>
        <dbReference type="SAM" id="SignalP"/>
    </source>
</evidence>
<dbReference type="HOGENOM" id="CLU_750466_0_0_1"/>
<dbReference type="Gene3D" id="3.30.710.10">
    <property type="entry name" value="Potassium Channel Kv1.1, Chain A"/>
    <property type="match status" value="1"/>
</dbReference>
<accession>A0A0C3PT21</accession>
<name>A0A0C3PT21_9AGAM</name>
<dbReference type="EMBL" id="KN823332">
    <property type="protein sequence ID" value="KIO17900.1"/>
    <property type="molecule type" value="Genomic_DNA"/>
</dbReference>
<reference evidence="4 5" key="1">
    <citation type="submission" date="2014-04" db="EMBL/GenBank/DDBJ databases">
        <authorList>
            <consortium name="DOE Joint Genome Institute"/>
            <person name="Kuo A."/>
            <person name="Girlanda M."/>
            <person name="Perotto S."/>
            <person name="Kohler A."/>
            <person name="Nagy L.G."/>
            <person name="Floudas D."/>
            <person name="Copeland A."/>
            <person name="Barry K.W."/>
            <person name="Cichocki N."/>
            <person name="Veneault-Fourrey C."/>
            <person name="LaButti K."/>
            <person name="Lindquist E.A."/>
            <person name="Lipzen A."/>
            <person name="Lundell T."/>
            <person name="Morin E."/>
            <person name="Murat C."/>
            <person name="Sun H."/>
            <person name="Tunlid A."/>
            <person name="Henrissat B."/>
            <person name="Grigoriev I.V."/>
            <person name="Hibbett D.S."/>
            <person name="Martin F."/>
            <person name="Nordberg H.P."/>
            <person name="Cantor M.N."/>
            <person name="Hua S.X."/>
        </authorList>
    </citation>
    <scope>NUCLEOTIDE SEQUENCE [LARGE SCALE GENOMIC DNA]</scope>
    <source>
        <strain evidence="4 5">MUT 4182</strain>
    </source>
</reference>
<dbReference type="OrthoDB" id="3893071at2759"/>
<evidence type="ECO:0000256" key="1">
    <source>
        <dbReference type="SAM" id="MobiDB-lite"/>
    </source>
</evidence>
<feature type="compositionally biased region" description="Low complexity" evidence="1">
    <location>
        <begin position="55"/>
        <end position="64"/>
    </location>
</feature>
<evidence type="ECO:0000313" key="5">
    <source>
        <dbReference type="Proteomes" id="UP000054248"/>
    </source>
</evidence>
<feature type="chain" id="PRO_5002168156" description="BTB domain-containing protein" evidence="2">
    <location>
        <begin position="35"/>
        <end position="369"/>
    </location>
</feature>
<proteinExistence type="predicted"/>
<dbReference type="Pfam" id="PF00651">
    <property type="entry name" value="BTB"/>
    <property type="match status" value="1"/>
</dbReference>
<feature type="region of interest" description="Disordered" evidence="1">
    <location>
        <begin position="32"/>
        <end position="76"/>
    </location>
</feature>